<dbReference type="PROSITE" id="PS51762">
    <property type="entry name" value="GH16_2"/>
    <property type="match status" value="1"/>
</dbReference>
<dbReference type="Gene3D" id="2.60.120.200">
    <property type="match status" value="1"/>
</dbReference>
<dbReference type="Proteomes" id="UP001648503">
    <property type="component" value="Unassembled WGS sequence"/>
</dbReference>
<dbReference type="SUPFAM" id="SSF49899">
    <property type="entry name" value="Concanavalin A-like lectins/glucanases"/>
    <property type="match status" value="1"/>
</dbReference>
<comment type="caution">
    <text evidence="7">The sequence shown here is derived from an EMBL/GenBank/DDBJ whole genome shotgun (WGS) entry which is preliminary data.</text>
</comment>
<evidence type="ECO:0000256" key="2">
    <source>
        <dbReference type="ARBA" id="ARBA00022801"/>
    </source>
</evidence>
<sequence>MSLSKIVVVLTLLAVSHVTMAYEPPNINGNCVSGRISFDPKRTEMVPMPAGMPAYPPSVMDVALVDATIDYAAQNVHFVEGGGVELRLVKSNNASAVGTRISLSRYLLYARITARIKAIPVAGVITTFITMSDTKDEIDWEVVGSDTNNAQTNVFYKGIEEFGIHSTTEPVKNISTWHNYTMDWKHDTLTWEMDGEVRRTLNRLNSTSPMTPEGEHWYPTTASRVQISVWDGGASGNKGTSDWAGGKIPWGSQAVLSAKYDWIDIQCYDNEDQPVPKWPIDSFNPDRQMASTTVSTVSVTGVAKSVGNGTYSTLVLTPATTMHLARHTPSPPIPAITPVSPLAGNESPPIISGTQSHRPVIGLMTMTMLAASAISFFITLAV</sequence>
<protein>
    <recommendedName>
        <fullName evidence="6">GH16 domain-containing protein</fullName>
    </recommendedName>
</protein>
<keyword evidence="2" id="KW-0378">Hydrolase</keyword>
<dbReference type="PANTHER" id="PTHR10963:SF22">
    <property type="entry name" value="GLYCOSIDASE CRH2-RELATED"/>
    <property type="match status" value="1"/>
</dbReference>
<dbReference type="InterPro" id="IPR050546">
    <property type="entry name" value="Glycosyl_Hydrlase_16"/>
</dbReference>
<dbReference type="InterPro" id="IPR013320">
    <property type="entry name" value="ConA-like_dom_sf"/>
</dbReference>
<keyword evidence="4" id="KW-1133">Transmembrane helix</keyword>
<keyword evidence="8" id="KW-1185">Reference proteome</keyword>
<proteinExistence type="predicted"/>
<evidence type="ECO:0000259" key="6">
    <source>
        <dbReference type="PROSITE" id="PS51762"/>
    </source>
</evidence>
<dbReference type="PANTHER" id="PTHR10963">
    <property type="entry name" value="GLYCOSYL HYDROLASE-RELATED"/>
    <property type="match status" value="1"/>
</dbReference>
<dbReference type="Pfam" id="PF00722">
    <property type="entry name" value="Glyco_hydro_16"/>
    <property type="match status" value="1"/>
</dbReference>
<organism evidence="7 8">
    <name type="scientific">Batrachochytrium salamandrivorans</name>
    <dbReference type="NCBI Taxonomy" id="1357716"/>
    <lineage>
        <taxon>Eukaryota</taxon>
        <taxon>Fungi</taxon>
        <taxon>Fungi incertae sedis</taxon>
        <taxon>Chytridiomycota</taxon>
        <taxon>Chytridiomycota incertae sedis</taxon>
        <taxon>Chytridiomycetes</taxon>
        <taxon>Rhizophydiales</taxon>
        <taxon>Rhizophydiales incertae sedis</taxon>
        <taxon>Batrachochytrium</taxon>
    </lineage>
</organism>
<accession>A0ABQ8ERK7</accession>
<keyword evidence="3" id="KW-0326">Glycosidase</keyword>
<name>A0ABQ8ERK7_9FUNG</name>
<evidence type="ECO:0000313" key="7">
    <source>
        <dbReference type="EMBL" id="KAH6585478.1"/>
    </source>
</evidence>
<evidence type="ECO:0000256" key="5">
    <source>
        <dbReference type="SAM" id="SignalP"/>
    </source>
</evidence>
<evidence type="ECO:0000256" key="3">
    <source>
        <dbReference type="ARBA" id="ARBA00023295"/>
    </source>
</evidence>
<dbReference type="InterPro" id="IPR000757">
    <property type="entry name" value="Beta-glucanase-like"/>
</dbReference>
<dbReference type="EMBL" id="JAFCIX010000580">
    <property type="protein sequence ID" value="KAH6585478.1"/>
    <property type="molecule type" value="Genomic_DNA"/>
</dbReference>
<evidence type="ECO:0000256" key="1">
    <source>
        <dbReference type="ARBA" id="ARBA00022729"/>
    </source>
</evidence>
<keyword evidence="4" id="KW-0472">Membrane</keyword>
<feature type="domain" description="GH16" evidence="6">
    <location>
        <begin position="18"/>
        <end position="271"/>
    </location>
</feature>
<feature type="transmembrane region" description="Helical" evidence="4">
    <location>
        <begin position="360"/>
        <end position="381"/>
    </location>
</feature>
<reference evidence="7 8" key="1">
    <citation type="submission" date="2021-02" db="EMBL/GenBank/DDBJ databases">
        <title>Variation within the Batrachochytrium salamandrivorans European outbreak.</title>
        <authorList>
            <person name="Kelly M."/>
            <person name="Pasmans F."/>
            <person name="Shea T.P."/>
            <person name="Munoz J.F."/>
            <person name="Carranza S."/>
            <person name="Cuomo C.A."/>
            <person name="Martel A."/>
        </authorList>
    </citation>
    <scope>NUCLEOTIDE SEQUENCE [LARGE SCALE GENOMIC DNA]</scope>
    <source>
        <strain evidence="7 8">AMFP18/2</strain>
    </source>
</reference>
<keyword evidence="4" id="KW-0812">Transmembrane</keyword>
<keyword evidence="1 5" id="KW-0732">Signal</keyword>
<evidence type="ECO:0000313" key="8">
    <source>
        <dbReference type="Proteomes" id="UP001648503"/>
    </source>
</evidence>
<feature type="signal peptide" evidence="5">
    <location>
        <begin position="1"/>
        <end position="21"/>
    </location>
</feature>
<gene>
    <name evidence="7" type="ORF">BASA50_001087</name>
</gene>
<evidence type="ECO:0000256" key="4">
    <source>
        <dbReference type="SAM" id="Phobius"/>
    </source>
</evidence>
<feature type="chain" id="PRO_5045592625" description="GH16 domain-containing protein" evidence="5">
    <location>
        <begin position="22"/>
        <end position="382"/>
    </location>
</feature>